<dbReference type="AlphaFoldDB" id="A0A7T6XIF5"/>
<proteinExistence type="predicted"/>
<dbReference type="Proteomes" id="UP000595662">
    <property type="component" value="Chromosome 1"/>
</dbReference>
<dbReference type="RefSeq" id="XP_065956171.1">
    <property type="nucleotide sequence ID" value="XM_066100771.1"/>
</dbReference>
<protein>
    <submittedName>
        <fullName evidence="1">Uncharacterized protein</fullName>
    </submittedName>
</protein>
<accession>A0A7T6XIF5</accession>
<dbReference type="GeneID" id="90952602"/>
<gene>
    <name evidence="1" type="ORF">Pdw03_4521</name>
</gene>
<dbReference type="EMBL" id="CP060774">
    <property type="protein sequence ID" value="QQK41667.1"/>
    <property type="molecule type" value="Genomic_DNA"/>
</dbReference>
<evidence type="ECO:0000313" key="2">
    <source>
        <dbReference type="Proteomes" id="UP000595662"/>
    </source>
</evidence>
<evidence type="ECO:0000313" key="1">
    <source>
        <dbReference type="EMBL" id="QQK41667.1"/>
    </source>
</evidence>
<organism evidence="1 2">
    <name type="scientific">Penicillium digitatum</name>
    <name type="common">Green mold</name>
    <dbReference type="NCBI Taxonomy" id="36651"/>
    <lineage>
        <taxon>Eukaryota</taxon>
        <taxon>Fungi</taxon>
        <taxon>Dikarya</taxon>
        <taxon>Ascomycota</taxon>
        <taxon>Pezizomycotina</taxon>
        <taxon>Eurotiomycetes</taxon>
        <taxon>Eurotiomycetidae</taxon>
        <taxon>Eurotiales</taxon>
        <taxon>Aspergillaceae</taxon>
        <taxon>Penicillium</taxon>
    </lineage>
</organism>
<name>A0A7T6XIF5_PENDI</name>
<reference evidence="1 2" key="1">
    <citation type="submission" date="2020-08" db="EMBL/GenBank/DDBJ databases">
        <title>The completed genome sequence of the pathogenic ascomycete fungus Penicillium digitatum.</title>
        <authorList>
            <person name="Wang M."/>
        </authorList>
    </citation>
    <scope>NUCLEOTIDE SEQUENCE [LARGE SCALE GENOMIC DNA]</scope>
    <source>
        <strain evidence="1 2">PdW03</strain>
    </source>
</reference>
<sequence>MIVSLIFYGMSFPVFQGSLKDNFSPISPNFSLDKPAYLHPIIKWPRRLSGARLRKVLAGLEIVLPVPDLCLSIAAEGREKSAFGTTIRS</sequence>